<organism evidence="3 4">
    <name type="scientific">Streptomyces syringium</name>
    <dbReference type="NCBI Taxonomy" id="76729"/>
    <lineage>
        <taxon>Bacteria</taxon>
        <taxon>Bacillati</taxon>
        <taxon>Actinomycetota</taxon>
        <taxon>Actinomycetes</taxon>
        <taxon>Kitasatosporales</taxon>
        <taxon>Streptomycetaceae</taxon>
        <taxon>Streptomyces</taxon>
    </lineage>
</organism>
<dbReference type="Proteomes" id="UP001519291">
    <property type="component" value="Unassembled WGS sequence"/>
</dbReference>
<reference evidence="3 4" key="1">
    <citation type="submission" date="2021-03" db="EMBL/GenBank/DDBJ databases">
        <title>Sequencing the genomes of 1000 actinobacteria strains.</title>
        <authorList>
            <person name="Klenk H.-P."/>
        </authorList>
    </citation>
    <scope>NUCLEOTIDE SEQUENCE [LARGE SCALE GENOMIC DNA]</scope>
    <source>
        <strain evidence="3 4">DSM 41480</strain>
    </source>
</reference>
<keyword evidence="2" id="KW-0472">Membrane</keyword>
<feature type="transmembrane region" description="Helical" evidence="2">
    <location>
        <begin position="231"/>
        <end position="249"/>
    </location>
</feature>
<protein>
    <submittedName>
        <fullName evidence="3">Uncharacterized protein</fullName>
    </submittedName>
</protein>
<feature type="compositionally biased region" description="Low complexity" evidence="1">
    <location>
        <begin position="35"/>
        <end position="46"/>
    </location>
</feature>
<keyword evidence="2" id="KW-0812">Transmembrane</keyword>
<feature type="compositionally biased region" description="Pro residues" evidence="1">
    <location>
        <begin position="142"/>
        <end position="178"/>
    </location>
</feature>
<evidence type="ECO:0000256" key="1">
    <source>
        <dbReference type="SAM" id="MobiDB-lite"/>
    </source>
</evidence>
<gene>
    <name evidence="3" type="ORF">JO379_005807</name>
</gene>
<proteinExistence type="predicted"/>
<dbReference type="GeneID" id="91572653"/>
<comment type="caution">
    <text evidence="3">The sequence shown here is derived from an EMBL/GenBank/DDBJ whole genome shotgun (WGS) entry which is preliminary data.</text>
</comment>
<evidence type="ECO:0000313" key="3">
    <source>
        <dbReference type="EMBL" id="MBP2406338.1"/>
    </source>
</evidence>
<keyword evidence="2" id="KW-1133">Transmembrane helix</keyword>
<keyword evidence="4" id="KW-1185">Reference proteome</keyword>
<evidence type="ECO:0000313" key="4">
    <source>
        <dbReference type="Proteomes" id="UP001519291"/>
    </source>
</evidence>
<name>A0ABS4YC22_9ACTN</name>
<feature type="region of interest" description="Disordered" evidence="1">
    <location>
        <begin position="134"/>
        <end position="211"/>
    </location>
</feature>
<sequence>MNGRAPAGRAGIVAFVAVLATAGAGPAWGGEADGRPAVEPPATAAPGGTGRGHDPDVASAVRRSHGVNVTAHDGGSPSVVIQQGRRHTGTPGGRRARTVTAVSGDDLSSAVVHDGEGCLAVSAQVTGRSSVVRICGPRAPRPKPPALPRPVPAPPTVKPAPAPPTPPAPAPPPRPVPVPVRAHAVPAPPPPVLRTAPLPLSSPAPRPKPARIAPRAYHRADARTPDGGPSMVTLMLLLTAPAVLAAALLRPRGGGSGRR</sequence>
<dbReference type="RefSeq" id="WP_209517725.1">
    <property type="nucleotide sequence ID" value="NZ_JAGIOH010000001.1"/>
</dbReference>
<dbReference type="EMBL" id="JAGIOH010000001">
    <property type="protein sequence ID" value="MBP2406338.1"/>
    <property type="molecule type" value="Genomic_DNA"/>
</dbReference>
<feature type="region of interest" description="Disordered" evidence="1">
    <location>
        <begin position="27"/>
        <end position="96"/>
    </location>
</feature>
<accession>A0ABS4YC22</accession>
<evidence type="ECO:0000256" key="2">
    <source>
        <dbReference type="SAM" id="Phobius"/>
    </source>
</evidence>